<dbReference type="PANTHER" id="PTHR21716">
    <property type="entry name" value="TRANSMEMBRANE PROTEIN"/>
    <property type="match status" value="1"/>
</dbReference>
<evidence type="ECO:0000256" key="7">
    <source>
        <dbReference type="SAM" id="Phobius"/>
    </source>
</evidence>
<keyword evidence="3 7" id="KW-0812">Transmembrane</keyword>
<reference evidence="8 9" key="1">
    <citation type="journal article" date="2019" name="Genome Biol. Evol.">
        <title>The Rhododendron genome and chromosomal organization provide insight into shared whole-genome duplications across the heath family (Ericaceae).</title>
        <authorList>
            <person name="Soza V.L."/>
            <person name="Lindsley D."/>
            <person name="Waalkes A."/>
            <person name="Ramage E."/>
            <person name="Patwardhan R.P."/>
            <person name="Burton J.N."/>
            <person name="Adey A."/>
            <person name="Kumar A."/>
            <person name="Qiu R."/>
            <person name="Shendure J."/>
            <person name="Hall B."/>
        </authorList>
    </citation>
    <scope>NUCLEOTIDE SEQUENCE [LARGE SCALE GENOMIC DNA]</scope>
    <source>
        <strain evidence="8">RSF 1966-606</strain>
    </source>
</reference>
<comment type="subcellular location">
    <subcellularLocation>
        <location evidence="1">Membrane</location>
        <topology evidence="1">Multi-pass membrane protein</topology>
    </subcellularLocation>
</comment>
<feature type="transmembrane region" description="Helical" evidence="7">
    <location>
        <begin position="430"/>
        <end position="463"/>
    </location>
</feature>
<sequence>MCLHLCRQRYGGAQREDESNPRSSSDVSWSVKFGSYSFRKRNSTPRNHNGGRRPVGRSVSFKHALSSCLNQSPVEHNRPASFQKPTSSPISPDQQNHPPPPQASSSETLDHKQNNASSHTHGGLSNELESNSDLSWQALFRSASFQRPSPLLSSSTSSPDQNDNPSPENHQVLLPQGSASENLEHEPNTVSCDTHVQSDGFQQTDHASETGHGSSTFPWQVMFRPASFWNPNRSTFPQNNTSLSDSDVQSPQEPTTPPETNQNNPSGDPLVRLALYTATAHAGLALTLFLLYNVYNLLGIEYLQPIQWAVLCSIPLRGIQHALVRFWSEPLRLVVLHQTTSKFSGQSKNGFAKIAVEGKDAVIMLQTHVQDSKYAERMGIKRWMEDNDIAQILDCGIKHFVTAAPSESSEDQAALITSPSVEKFLRSGKLLFSIAYSVISGAMGVLNFGLQSLIFIWVLYYLITSESGGLTEQVIGLLPIPKSARIRYIEVLNNAISGVLLATAEVAFFQGCLTWLLFKLYSIHFLYMSTLLAFISPLLPIFPPWLSTIPAAVQLVLERRFLLAMSLPIIHLVLMDYGESEIQEEVPSHSTYLTGLGIIGGMALFPSPIEVSFCSLL</sequence>
<evidence type="ECO:0000256" key="4">
    <source>
        <dbReference type="ARBA" id="ARBA00022989"/>
    </source>
</evidence>
<accession>A0A6A4LE82</accession>
<evidence type="ECO:0000313" key="9">
    <source>
        <dbReference type="Proteomes" id="UP000428333"/>
    </source>
</evidence>
<dbReference type="PANTHER" id="PTHR21716:SF72">
    <property type="entry name" value="TRANSMEMBRANE PROTEIN C9ORF5 PROTEIN"/>
    <property type="match status" value="1"/>
</dbReference>
<evidence type="ECO:0000313" key="8">
    <source>
        <dbReference type="EMBL" id="KAE9456640.1"/>
    </source>
</evidence>
<gene>
    <name evidence="8" type="ORF">C3L33_11500</name>
</gene>
<feature type="compositionally biased region" description="Basic residues" evidence="6">
    <location>
        <begin position="38"/>
        <end position="55"/>
    </location>
</feature>
<dbReference type="InterPro" id="IPR002549">
    <property type="entry name" value="AI-2E-like"/>
</dbReference>
<comment type="similarity">
    <text evidence="2">Belongs to the autoinducer-2 exporter (AI-2E) (TC 2.A.86) family.</text>
</comment>
<keyword evidence="4 7" id="KW-1133">Transmembrane helix</keyword>
<feature type="compositionally biased region" description="Polar residues" evidence="6">
    <location>
        <begin position="83"/>
        <end position="96"/>
    </location>
</feature>
<evidence type="ECO:0000256" key="6">
    <source>
        <dbReference type="SAM" id="MobiDB-lite"/>
    </source>
</evidence>
<feature type="transmembrane region" description="Helical" evidence="7">
    <location>
        <begin position="590"/>
        <end position="609"/>
    </location>
</feature>
<evidence type="ECO:0000256" key="5">
    <source>
        <dbReference type="ARBA" id="ARBA00023136"/>
    </source>
</evidence>
<dbReference type="Pfam" id="PF01594">
    <property type="entry name" value="AI-2E_transport"/>
    <property type="match status" value="1"/>
</dbReference>
<evidence type="ECO:0000256" key="1">
    <source>
        <dbReference type="ARBA" id="ARBA00004141"/>
    </source>
</evidence>
<keyword evidence="5 7" id="KW-0472">Membrane</keyword>
<feature type="non-terminal residue" evidence="8">
    <location>
        <position position="1"/>
    </location>
</feature>
<feature type="region of interest" description="Disordered" evidence="6">
    <location>
        <begin position="10"/>
        <end position="57"/>
    </location>
</feature>
<dbReference type="Proteomes" id="UP000428333">
    <property type="component" value="Linkage Group LG07"/>
</dbReference>
<feature type="compositionally biased region" description="Polar residues" evidence="6">
    <location>
        <begin position="234"/>
        <end position="248"/>
    </location>
</feature>
<feature type="transmembrane region" description="Helical" evidence="7">
    <location>
        <begin position="495"/>
        <end position="518"/>
    </location>
</feature>
<feature type="region of interest" description="Disordered" evidence="6">
    <location>
        <begin position="72"/>
        <end position="129"/>
    </location>
</feature>
<feature type="compositionally biased region" description="Low complexity" evidence="6">
    <location>
        <begin position="249"/>
        <end position="266"/>
    </location>
</feature>
<feature type="transmembrane region" description="Helical" evidence="7">
    <location>
        <begin position="525"/>
        <end position="546"/>
    </location>
</feature>
<feature type="transmembrane region" description="Helical" evidence="7">
    <location>
        <begin position="561"/>
        <end position="578"/>
    </location>
</feature>
<dbReference type="EMBL" id="QEFC01001721">
    <property type="protein sequence ID" value="KAE9456640.1"/>
    <property type="molecule type" value="Genomic_DNA"/>
</dbReference>
<feature type="region of interest" description="Disordered" evidence="6">
    <location>
        <begin position="147"/>
        <end position="173"/>
    </location>
</feature>
<evidence type="ECO:0000256" key="3">
    <source>
        <dbReference type="ARBA" id="ARBA00022692"/>
    </source>
</evidence>
<protein>
    <submittedName>
        <fullName evidence="8">Uncharacterized protein</fullName>
    </submittedName>
</protein>
<feature type="compositionally biased region" description="Low complexity" evidence="6">
    <location>
        <begin position="148"/>
        <end position="167"/>
    </location>
</feature>
<dbReference type="OrthoDB" id="5970161at2759"/>
<evidence type="ECO:0000256" key="2">
    <source>
        <dbReference type="ARBA" id="ARBA00009773"/>
    </source>
</evidence>
<name>A0A6A4LE82_9ERIC</name>
<dbReference type="GO" id="GO:0016020">
    <property type="term" value="C:membrane"/>
    <property type="evidence" value="ECO:0007669"/>
    <property type="project" value="UniProtKB-SubCell"/>
</dbReference>
<organism evidence="8 9">
    <name type="scientific">Rhododendron williamsianum</name>
    <dbReference type="NCBI Taxonomy" id="262921"/>
    <lineage>
        <taxon>Eukaryota</taxon>
        <taxon>Viridiplantae</taxon>
        <taxon>Streptophyta</taxon>
        <taxon>Embryophyta</taxon>
        <taxon>Tracheophyta</taxon>
        <taxon>Spermatophyta</taxon>
        <taxon>Magnoliopsida</taxon>
        <taxon>eudicotyledons</taxon>
        <taxon>Gunneridae</taxon>
        <taxon>Pentapetalae</taxon>
        <taxon>asterids</taxon>
        <taxon>Ericales</taxon>
        <taxon>Ericaceae</taxon>
        <taxon>Ericoideae</taxon>
        <taxon>Rhodoreae</taxon>
        <taxon>Rhododendron</taxon>
    </lineage>
</organism>
<feature type="region of interest" description="Disordered" evidence="6">
    <location>
        <begin position="234"/>
        <end position="268"/>
    </location>
</feature>
<dbReference type="AlphaFoldDB" id="A0A6A4LE82"/>
<comment type="caution">
    <text evidence="8">The sequence shown here is derived from an EMBL/GenBank/DDBJ whole genome shotgun (WGS) entry which is preliminary data.</text>
</comment>
<keyword evidence="9" id="KW-1185">Reference proteome</keyword>
<proteinExistence type="inferred from homology"/>